<dbReference type="SUPFAM" id="SSF81383">
    <property type="entry name" value="F-box domain"/>
    <property type="match status" value="1"/>
</dbReference>
<proteinExistence type="predicted"/>
<dbReference type="AlphaFoldDB" id="A0A8H6S3T4"/>
<protein>
    <submittedName>
        <fullName evidence="1">F-box domain-containing protein</fullName>
    </submittedName>
</protein>
<dbReference type="OrthoDB" id="2886770at2759"/>
<gene>
    <name evidence="1" type="ORF">HMN09_01263600</name>
</gene>
<sequence>MYIHHPLTPLPTEIISEIFLHYIPSYPARPLFHGDCSPTTLSQVCREWRALAHSTAALWRAFHFFKIDTPVGQLTSARGLQQHLEMAQTWAKRAKLLPMSVALTTFRHSEDAVEAHELALQFLVANQSRLEYLTVSLFHQSRIQITGSMPLLRRVEVDGAVEFDFEISPPFLAPNLRSFRAEFMIISNILHTVLPWGQLTHLYITHVSPMALESMLRASHALKYARVGLSSQLHQVIPSSMPPIHLNALEVFVLEERAGARVPEVDLDPVHVRVLLAALRAPNLAELAIRELFLDKLKSIVDPFESLGCSHLRRLRVLESTRVEGDYRGELPRIEEIVIHREANVAELESWADWAIE</sequence>
<evidence type="ECO:0000313" key="2">
    <source>
        <dbReference type="Proteomes" id="UP000613580"/>
    </source>
</evidence>
<dbReference type="Proteomes" id="UP000613580">
    <property type="component" value="Unassembled WGS sequence"/>
</dbReference>
<accession>A0A8H6S3T4</accession>
<reference evidence="1" key="1">
    <citation type="submission" date="2020-05" db="EMBL/GenBank/DDBJ databases">
        <title>Mycena genomes resolve the evolution of fungal bioluminescence.</title>
        <authorList>
            <person name="Tsai I.J."/>
        </authorList>
    </citation>
    <scope>NUCLEOTIDE SEQUENCE</scope>
    <source>
        <strain evidence="1">110903Hualien_Pintung</strain>
    </source>
</reference>
<comment type="caution">
    <text evidence="1">The sequence shown here is derived from an EMBL/GenBank/DDBJ whole genome shotgun (WGS) entry which is preliminary data.</text>
</comment>
<dbReference type="Gene3D" id="1.20.1280.50">
    <property type="match status" value="1"/>
</dbReference>
<name>A0A8H6S3T4_MYCCL</name>
<dbReference type="InterPro" id="IPR036047">
    <property type="entry name" value="F-box-like_dom_sf"/>
</dbReference>
<evidence type="ECO:0000313" key="1">
    <source>
        <dbReference type="EMBL" id="KAF7291720.1"/>
    </source>
</evidence>
<dbReference type="EMBL" id="JACAZE010000024">
    <property type="protein sequence ID" value="KAF7291720.1"/>
    <property type="molecule type" value="Genomic_DNA"/>
</dbReference>
<organism evidence="1 2">
    <name type="scientific">Mycena chlorophos</name>
    <name type="common">Agaric fungus</name>
    <name type="synonym">Agaricus chlorophos</name>
    <dbReference type="NCBI Taxonomy" id="658473"/>
    <lineage>
        <taxon>Eukaryota</taxon>
        <taxon>Fungi</taxon>
        <taxon>Dikarya</taxon>
        <taxon>Basidiomycota</taxon>
        <taxon>Agaricomycotina</taxon>
        <taxon>Agaricomycetes</taxon>
        <taxon>Agaricomycetidae</taxon>
        <taxon>Agaricales</taxon>
        <taxon>Marasmiineae</taxon>
        <taxon>Mycenaceae</taxon>
        <taxon>Mycena</taxon>
    </lineage>
</organism>
<keyword evidence="2" id="KW-1185">Reference proteome</keyword>